<comment type="caution">
    <text evidence="1">The sequence shown here is derived from an EMBL/GenBank/DDBJ whole genome shotgun (WGS) entry which is preliminary data.</text>
</comment>
<evidence type="ECO:0000313" key="1">
    <source>
        <dbReference type="EMBL" id="KNE87293.1"/>
    </source>
</evidence>
<dbReference type="AlphaFoldDB" id="A0A0L0UJS6"/>
<evidence type="ECO:0008006" key="3">
    <source>
        <dbReference type="Google" id="ProtNLM"/>
    </source>
</evidence>
<dbReference type="EMBL" id="AJIL01005959">
    <property type="protein sequence ID" value="KNE87293.1"/>
    <property type="molecule type" value="Genomic_DNA"/>
</dbReference>
<evidence type="ECO:0000313" key="2">
    <source>
        <dbReference type="Proteomes" id="UP000054564"/>
    </source>
</evidence>
<protein>
    <recommendedName>
        <fullName evidence="3">DUF4219 domain-containing protein</fullName>
    </recommendedName>
</protein>
<gene>
    <name evidence="1" type="ORF">PSTG_19326</name>
</gene>
<sequence>MSTSTRSGSAAAAAAPATTTKEEKEIIVIPTFRGENYANWQNAMSAYLEYKSLWHVCQAEPGENPNEKLKGQMLEVWLILNSKIAPEIFTSLNSVCGRNPFKIWTKLKENYATASIYGIYRVCSYYKRINYKDDLLKYIIQIEGALAEMSTIGLDVMNNL</sequence>
<accession>A0A0L0UJS6</accession>
<proteinExistence type="predicted"/>
<dbReference type="Proteomes" id="UP000054564">
    <property type="component" value="Unassembled WGS sequence"/>
</dbReference>
<reference evidence="2" key="1">
    <citation type="submission" date="2014-03" db="EMBL/GenBank/DDBJ databases">
        <title>The Genome Sequence of Puccinia striiformis f. sp. tritici PST-78.</title>
        <authorList>
            <consortium name="The Broad Institute Genome Sequencing Platform"/>
            <person name="Cuomo C."/>
            <person name="Hulbert S."/>
            <person name="Chen X."/>
            <person name="Walker B."/>
            <person name="Young S.K."/>
            <person name="Zeng Q."/>
            <person name="Gargeya S."/>
            <person name="Fitzgerald M."/>
            <person name="Haas B."/>
            <person name="Abouelleil A."/>
            <person name="Alvarado L."/>
            <person name="Arachchi H.M."/>
            <person name="Berlin A.M."/>
            <person name="Chapman S.B."/>
            <person name="Goldberg J."/>
            <person name="Griggs A."/>
            <person name="Gujja S."/>
            <person name="Hansen M."/>
            <person name="Howarth C."/>
            <person name="Imamovic A."/>
            <person name="Larimer J."/>
            <person name="McCowan C."/>
            <person name="Montmayeur A."/>
            <person name="Murphy C."/>
            <person name="Neiman D."/>
            <person name="Pearson M."/>
            <person name="Priest M."/>
            <person name="Roberts A."/>
            <person name="Saif S."/>
            <person name="Shea T."/>
            <person name="Sisk P."/>
            <person name="Sykes S."/>
            <person name="Wortman J."/>
            <person name="Nusbaum C."/>
            <person name="Birren B."/>
        </authorList>
    </citation>
    <scope>NUCLEOTIDE SEQUENCE [LARGE SCALE GENOMIC DNA]</scope>
    <source>
        <strain evidence="2">race PST-78</strain>
    </source>
</reference>
<keyword evidence="2" id="KW-1185">Reference proteome</keyword>
<name>A0A0L0UJS6_9BASI</name>
<feature type="non-terminal residue" evidence="1">
    <location>
        <position position="160"/>
    </location>
</feature>
<organism evidence="1 2">
    <name type="scientific">Puccinia striiformis f. sp. tritici PST-78</name>
    <dbReference type="NCBI Taxonomy" id="1165861"/>
    <lineage>
        <taxon>Eukaryota</taxon>
        <taxon>Fungi</taxon>
        <taxon>Dikarya</taxon>
        <taxon>Basidiomycota</taxon>
        <taxon>Pucciniomycotina</taxon>
        <taxon>Pucciniomycetes</taxon>
        <taxon>Pucciniales</taxon>
        <taxon>Pucciniaceae</taxon>
        <taxon>Puccinia</taxon>
    </lineage>
</organism>